<evidence type="ECO:0000256" key="4">
    <source>
        <dbReference type="SAM" id="MobiDB-lite"/>
    </source>
</evidence>
<proteinExistence type="inferred from homology"/>
<feature type="compositionally biased region" description="Low complexity" evidence="4">
    <location>
        <begin position="26"/>
        <end position="39"/>
    </location>
</feature>
<dbReference type="InterPro" id="IPR000361">
    <property type="entry name" value="ATAP_core_dom"/>
</dbReference>
<keyword evidence="7" id="KW-1185">Reference proteome</keyword>
<evidence type="ECO:0000313" key="7">
    <source>
        <dbReference type="Proteomes" id="UP000000707"/>
    </source>
</evidence>
<dbReference type="InterPro" id="IPR017870">
    <property type="entry name" value="FeS_cluster_insertion_CS"/>
</dbReference>
<dbReference type="GO" id="GO:0016226">
    <property type="term" value="P:iron-sulfur cluster assembly"/>
    <property type="evidence" value="ECO:0007669"/>
    <property type="project" value="InterPro"/>
</dbReference>
<dbReference type="FunFam" id="2.60.300.12:FF:000001">
    <property type="entry name" value="Iron-binding protein IscA"/>
    <property type="match status" value="1"/>
</dbReference>
<dbReference type="InterPro" id="IPR050322">
    <property type="entry name" value="Fe-S_cluster_asmbl/transfer"/>
</dbReference>
<dbReference type="Proteomes" id="UP000000707">
    <property type="component" value="Unassembled WGS sequence"/>
</dbReference>
<dbReference type="STRING" id="590646.G3B8N6"/>
<sequence>MATSSSTVPTARRLMRYSSSHEQAGSAPSGSTSVSSSNSPEKAGRRFIQTIPITGKPTNDFYASLNYNMSNIKSKNSVDTTSALQGSKWNPYKLNKDEQKETTPLRRSRASRFKTKAIKGSIPKDSMATSTAAPSPQVIPEPILNVPEPTRSPEPIKQEPVEATSATPIISEEKPKKKRRVLKPRKAIITLSENAVTHLKGLMEKPQGKYIRVGVQNRGCSGLTYNLEYVNEAGKFDELVEQNGVKVFIDSKALFSIVGSEMDWLEDKLSSRFIFKNPNSKGTCGCGESFMV</sequence>
<protein>
    <recommendedName>
        <fullName evidence="3">Iron-sulfur assembly protein 1</fullName>
    </recommendedName>
</protein>
<dbReference type="NCBIfam" id="TIGR00049">
    <property type="entry name" value="iron-sulfur cluster assembly accessory protein"/>
    <property type="match status" value="1"/>
</dbReference>
<dbReference type="EMBL" id="GL996527">
    <property type="protein sequence ID" value="EGV61776.1"/>
    <property type="molecule type" value="Genomic_DNA"/>
</dbReference>
<dbReference type="InterPro" id="IPR016092">
    <property type="entry name" value="ATAP"/>
</dbReference>
<name>G3B8N6_CANTC</name>
<dbReference type="Gene3D" id="2.60.300.12">
    <property type="entry name" value="HesB-like domain"/>
    <property type="match status" value="1"/>
</dbReference>
<dbReference type="PROSITE" id="PS01152">
    <property type="entry name" value="HESB"/>
    <property type="match status" value="1"/>
</dbReference>
<feature type="region of interest" description="Disordered" evidence="4">
    <location>
        <begin position="121"/>
        <end position="142"/>
    </location>
</feature>
<organism evidence="7">
    <name type="scientific">Candida tenuis (strain ATCC 10573 / BCRC 21748 / CBS 615 / JCM 9827 / NBRC 10315 / NRRL Y-1498 / VKM Y-70)</name>
    <name type="common">Yeast</name>
    <name type="synonym">Yamadazyma tenuis</name>
    <dbReference type="NCBI Taxonomy" id="590646"/>
    <lineage>
        <taxon>Eukaryota</taxon>
        <taxon>Fungi</taxon>
        <taxon>Dikarya</taxon>
        <taxon>Ascomycota</taxon>
        <taxon>Saccharomycotina</taxon>
        <taxon>Pichiomycetes</taxon>
        <taxon>Debaryomycetaceae</taxon>
        <taxon>Yamadazyma</taxon>
    </lineage>
</organism>
<reference evidence="6 7" key="1">
    <citation type="journal article" date="2011" name="Proc. Natl. Acad. Sci. U.S.A.">
        <title>Comparative genomics of xylose-fermenting fungi for enhanced biofuel production.</title>
        <authorList>
            <person name="Wohlbach D.J."/>
            <person name="Kuo A."/>
            <person name="Sato T.K."/>
            <person name="Potts K.M."/>
            <person name="Salamov A.A."/>
            <person name="LaButti K.M."/>
            <person name="Sun H."/>
            <person name="Clum A."/>
            <person name="Pangilinan J.L."/>
            <person name="Lindquist E.A."/>
            <person name="Lucas S."/>
            <person name="Lapidus A."/>
            <person name="Jin M."/>
            <person name="Gunawan C."/>
            <person name="Balan V."/>
            <person name="Dale B.E."/>
            <person name="Jeffries T.W."/>
            <person name="Zinkel R."/>
            <person name="Barry K.W."/>
            <person name="Grigoriev I.V."/>
            <person name="Gasch A.P."/>
        </authorList>
    </citation>
    <scope>NUCLEOTIDE SEQUENCE [LARGE SCALE GENOMIC DNA]</scope>
    <source>
        <strain evidence="7">ATCC 10573 / BCRC 21748 / CBS 615 / JCM 9827 / NBRC 10315 / NRRL Y-1498 / VKM Y-70</strain>
    </source>
</reference>
<gene>
    <name evidence="6" type="ORF">CANTEDRAFT_115221</name>
</gene>
<feature type="region of interest" description="Disordered" evidence="4">
    <location>
        <begin position="1"/>
        <end position="43"/>
    </location>
</feature>
<dbReference type="PANTHER" id="PTHR10072:SF41">
    <property type="entry name" value="IRON-SULFUR CLUSTER ASSEMBLY 1 HOMOLOG, MITOCHONDRIAL"/>
    <property type="match status" value="1"/>
</dbReference>
<comment type="similarity">
    <text evidence="1">Belongs to the HesB/IscA family.</text>
</comment>
<dbReference type="GO" id="GO:0051537">
    <property type="term" value="F:2 iron, 2 sulfur cluster binding"/>
    <property type="evidence" value="ECO:0007669"/>
    <property type="project" value="TreeGrafter"/>
</dbReference>
<dbReference type="Pfam" id="PF01521">
    <property type="entry name" value="Fe-S_biosyn"/>
    <property type="match status" value="1"/>
</dbReference>
<feature type="domain" description="Core" evidence="5">
    <location>
        <begin position="189"/>
        <end position="288"/>
    </location>
</feature>
<accession>G3B8N6</accession>
<dbReference type="AlphaFoldDB" id="G3B8N6"/>
<dbReference type="OrthoDB" id="333486at2759"/>
<dbReference type="SUPFAM" id="SSF89360">
    <property type="entry name" value="HesB-like domain"/>
    <property type="match status" value="1"/>
</dbReference>
<dbReference type="GO" id="GO:0005739">
    <property type="term" value="C:mitochondrion"/>
    <property type="evidence" value="ECO:0007669"/>
    <property type="project" value="TreeGrafter"/>
</dbReference>
<evidence type="ECO:0000256" key="1">
    <source>
        <dbReference type="ARBA" id="ARBA00006718"/>
    </source>
</evidence>
<dbReference type="PANTHER" id="PTHR10072">
    <property type="entry name" value="IRON-SULFUR CLUSTER ASSEMBLY PROTEIN"/>
    <property type="match status" value="1"/>
</dbReference>
<dbReference type="InterPro" id="IPR035903">
    <property type="entry name" value="HesB-like_dom_sf"/>
</dbReference>
<dbReference type="eggNOG" id="KOG1120">
    <property type="taxonomic scope" value="Eukaryota"/>
</dbReference>
<evidence type="ECO:0000259" key="5">
    <source>
        <dbReference type="Pfam" id="PF01521"/>
    </source>
</evidence>
<comment type="function">
    <text evidence="2">Involved in the assembly of mitochondrial and cytoplasmic iron-sulfur proteins. Probably involved in the binding of an intermediate of Fe/S cluster assembly.</text>
</comment>
<evidence type="ECO:0000313" key="6">
    <source>
        <dbReference type="EMBL" id="EGV61776.1"/>
    </source>
</evidence>
<evidence type="ECO:0000256" key="3">
    <source>
        <dbReference type="ARBA" id="ARBA00071673"/>
    </source>
</evidence>
<evidence type="ECO:0000256" key="2">
    <source>
        <dbReference type="ARBA" id="ARBA00054873"/>
    </source>
</evidence>
<dbReference type="HOGENOM" id="CLU_069054_0_1_1"/>